<evidence type="ECO:0000313" key="4">
    <source>
        <dbReference type="EnsemblMetazoa" id="AATE003687-PA.1"/>
    </source>
</evidence>
<dbReference type="PANTHER" id="PTHR21083">
    <property type="entry name" value="TWISTER"/>
    <property type="match status" value="1"/>
</dbReference>
<dbReference type="EnsemblMetazoa" id="AATE003687-RA">
    <property type="protein sequence ID" value="AATE003687-PA.1"/>
    <property type="gene ID" value="AATE003687"/>
</dbReference>
<feature type="compositionally biased region" description="Basic and acidic residues" evidence="2">
    <location>
        <begin position="52"/>
        <end position="61"/>
    </location>
</feature>
<dbReference type="AlphaFoldDB" id="A0A182IQR2"/>
<dbReference type="GO" id="GO:0051087">
    <property type="term" value="F:protein-folding chaperone binding"/>
    <property type="evidence" value="ECO:0007669"/>
    <property type="project" value="InterPro"/>
</dbReference>
<dbReference type="GO" id="GO:0045505">
    <property type="term" value="F:dynein intermediate chain binding"/>
    <property type="evidence" value="ECO:0007669"/>
    <property type="project" value="TreeGrafter"/>
</dbReference>
<proteinExistence type="inferred from homology"/>
<evidence type="ECO:0000256" key="1">
    <source>
        <dbReference type="ARBA" id="ARBA00008511"/>
    </source>
</evidence>
<dbReference type="GO" id="GO:0005737">
    <property type="term" value="C:cytoplasm"/>
    <property type="evidence" value="ECO:0007669"/>
    <property type="project" value="TreeGrafter"/>
</dbReference>
<feature type="domain" description="PIH1D1/2/3 CS-like" evidence="3">
    <location>
        <begin position="98"/>
        <end position="197"/>
    </location>
</feature>
<dbReference type="PANTHER" id="PTHR21083:SF0">
    <property type="entry name" value="DYNEIN AXONEMAL ASSEMBLY FACTOR 6"/>
    <property type="match status" value="1"/>
</dbReference>
<dbReference type="InterPro" id="IPR026697">
    <property type="entry name" value="DNAAF6"/>
</dbReference>
<reference evidence="4" key="1">
    <citation type="submission" date="2022-08" db="UniProtKB">
        <authorList>
            <consortium name="EnsemblMetazoa"/>
        </authorList>
    </citation>
    <scope>IDENTIFICATION</scope>
    <source>
        <strain evidence="4">EBRO</strain>
    </source>
</reference>
<dbReference type="InterPro" id="IPR041442">
    <property type="entry name" value="PIH1D1/2/3_CS-like"/>
</dbReference>
<dbReference type="GO" id="GO:0070286">
    <property type="term" value="P:axonemal dynein complex assembly"/>
    <property type="evidence" value="ECO:0007669"/>
    <property type="project" value="InterPro"/>
</dbReference>
<accession>A0A182IQR2</accession>
<dbReference type="VEuPathDB" id="VectorBase:AATE003687"/>
<comment type="similarity">
    <text evidence="1">Belongs to the PIH1 family.</text>
</comment>
<dbReference type="STRING" id="41427.A0A182IQR2"/>
<name>A0A182IQR2_ANOAO</name>
<protein>
    <submittedName>
        <fullName evidence="4">PIH1_CS domain-containing protein</fullName>
    </submittedName>
</protein>
<feature type="region of interest" description="Disordered" evidence="2">
    <location>
        <begin position="20"/>
        <end position="74"/>
    </location>
</feature>
<sequence length="207" mass="23366">MSLLGSENIKLLQKLFKAEDDASSDEEIVPGDVPQFGPGDIGDAVVKPRKKTSTDGSEHVKPCSYAPLEASTETQPKTIEEWESQQQEEAQALLETRRQPEYRISYRQTVATEDIYLQMNCKTPSTASCENMIVEVLFPEEDASIGVHHIELSVKPQCVIVETPKYYLNLVLPHKIDPDKGNAAWRSDKKTLQLTLRMVRDLDFVNF</sequence>
<dbReference type="Pfam" id="PF18201">
    <property type="entry name" value="PIH1_CS"/>
    <property type="match status" value="1"/>
</dbReference>
<organism evidence="4">
    <name type="scientific">Anopheles atroparvus</name>
    <name type="common">European mosquito</name>
    <dbReference type="NCBI Taxonomy" id="41427"/>
    <lineage>
        <taxon>Eukaryota</taxon>
        <taxon>Metazoa</taxon>
        <taxon>Ecdysozoa</taxon>
        <taxon>Arthropoda</taxon>
        <taxon>Hexapoda</taxon>
        <taxon>Insecta</taxon>
        <taxon>Pterygota</taxon>
        <taxon>Neoptera</taxon>
        <taxon>Endopterygota</taxon>
        <taxon>Diptera</taxon>
        <taxon>Nematocera</taxon>
        <taxon>Culicoidea</taxon>
        <taxon>Culicidae</taxon>
        <taxon>Anophelinae</taxon>
        <taxon>Anopheles</taxon>
    </lineage>
</organism>
<evidence type="ECO:0000259" key="3">
    <source>
        <dbReference type="Pfam" id="PF18201"/>
    </source>
</evidence>
<evidence type="ECO:0000256" key="2">
    <source>
        <dbReference type="SAM" id="MobiDB-lite"/>
    </source>
</evidence>